<name>A0A225W4T1_9STRA</name>
<protein>
    <submittedName>
        <fullName evidence="1">Uncharacterized protein</fullName>
    </submittedName>
</protein>
<organism evidence="1 2">
    <name type="scientific">Phytophthora megakarya</name>
    <dbReference type="NCBI Taxonomy" id="4795"/>
    <lineage>
        <taxon>Eukaryota</taxon>
        <taxon>Sar</taxon>
        <taxon>Stramenopiles</taxon>
        <taxon>Oomycota</taxon>
        <taxon>Peronosporomycetes</taxon>
        <taxon>Peronosporales</taxon>
        <taxon>Peronosporaceae</taxon>
        <taxon>Phytophthora</taxon>
    </lineage>
</organism>
<proteinExistence type="predicted"/>
<evidence type="ECO:0000313" key="1">
    <source>
        <dbReference type="EMBL" id="OWZ12037.1"/>
    </source>
</evidence>
<dbReference type="AlphaFoldDB" id="A0A225W4T1"/>
<reference evidence="2" key="1">
    <citation type="submission" date="2017-03" db="EMBL/GenBank/DDBJ databases">
        <title>Phytopthora megakarya and P. palmivora, two closely related causual agents of cacao black pod achieved similar genome size and gene model numbers by different mechanisms.</title>
        <authorList>
            <person name="Ali S."/>
            <person name="Shao J."/>
            <person name="Larry D.J."/>
            <person name="Kronmiller B."/>
            <person name="Shen D."/>
            <person name="Strem M.D."/>
            <person name="Melnick R.L."/>
            <person name="Guiltinan M.J."/>
            <person name="Tyler B.M."/>
            <person name="Meinhardt L.W."/>
            <person name="Bailey B.A."/>
        </authorList>
    </citation>
    <scope>NUCLEOTIDE SEQUENCE [LARGE SCALE GENOMIC DNA]</scope>
    <source>
        <strain evidence="2">zdho120</strain>
    </source>
</reference>
<comment type="caution">
    <text evidence="1">The sequence shown here is derived from an EMBL/GenBank/DDBJ whole genome shotgun (WGS) entry which is preliminary data.</text>
</comment>
<dbReference type="Proteomes" id="UP000198211">
    <property type="component" value="Unassembled WGS sequence"/>
</dbReference>
<dbReference type="EMBL" id="NBNE01001961">
    <property type="protein sequence ID" value="OWZ12037.1"/>
    <property type="molecule type" value="Genomic_DNA"/>
</dbReference>
<keyword evidence="2" id="KW-1185">Reference proteome</keyword>
<evidence type="ECO:0000313" key="2">
    <source>
        <dbReference type="Proteomes" id="UP000198211"/>
    </source>
</evidence>
<sequence length="83" mass="9631">MRRKLIYYKHGMAATVKKFSPSLTRAQQKIKKPNLQVVEARRQYSSGREQQLKNSVGQSHVLEDDEEEEIARWVTDLLAKGCK</sequence>
<gene>
    <name evidence="1" type="ORF">PHMEG_00014859</name>
</gene>
<accession>A0A225W4T1</accession>